<comment type="caution">
    <text evidence="2">The sequence shown here is derived from an EMBL/GenBank/DDBJ whole genome shotgun (WGS) entry which is preliminary data.</text>
</comment>
<protein>
    <recommendedName>
        <fullName evidence="4">ClpX-type ZB domain-containing protein</fullName>
    </recommendedName>
</protein>
<keyword evidence="3" id="KW-1185">Reference proteome</keyword>
<accession>A0ABU7PI74</accession>
<sequence length="82" mass="9054">MGQTACEECGRSEVRVRDLGLRRPLRLCGDCLAHAVAAWRAEDPPSIGDILEDARRGRHGPLRPPPEADEESRRRPPDAEAS</sequence>
<evidence type="ECO:0000313" key="2">
    <source>
        <dbReference type="EMBL" id="MEE4544777.1"/>
    </source>
</evidence>
<evidence type="ECO:0008006" key="4">
    <source>
        <dbReference type="Google" id="ProtNLM"/>
    </source>
</evidence>
<dbReference type="RefSeq" id="WP_330797875.1">
    <property type="nucleotide sequence ID" value="NZ_JAZEWV010000021.1"/>
</dbReference>
<evidence type="ECO:0000313" key="3">
    <source>
        <dbReference type="Proteomes" id="UP001344658"/>
    </source>
</evidence>
<gene>
    <name evidence="2" type="ORF">V2S66_22765</name>
</gene>
<dbReference type="Proteomes" id="UP001344658">
    <property type="component" value="Unassembled WGS sequence"/>
</dbReference>
<organism evidence="2 3">
    <name type="scientific">Actinacidiphila polyblastidii</name>
    <dbReference type="NCBI Taxonomy" id="3110430"/>
    <lineage>
        <taxon>Bacteria</taxon>
        <taxon>Bacillati</taxon>
        <taxon>Actinomycetota</taxon>
        <taxon>Actinomycetes</taxon>
        <taxon>Kitasatosporales</taxon>
        <taxon>Streptomycetaceae</taxon>
        <taxon>Actinacidiphila</taxon>
    </lineage>
</organism>
<reference evidence="2 3" key="1">
    <citation type="submission" date="2023-12" db="EMBL/GenBank/DDBJ databases">
        <title>Streptomyces sp. V4-01.</title>
        <authorList>
            <person name="Somphong A."/>
            <person name="Phongsopitanun W."/>
        </authorList>
    </citation>
    <scope>NUCLEOTIDE SEQUENCE [LARGE SCALE GENOMIC DNA]</scope>
    <source>
        <strain evidence="2 3">V4-01</strain>
    </source>
</reference>
<feature type="compositionally biased region" description="Basic and acidic residues" evidence="1">
    <location>
        <begin position="71"/>
        <end position="82"/>
    </location>
</feature>
<feature type="region of interest" description="Disordered" evidence="1">
    <location>
        <begin position="42"/>
        <end position="82"/>
    </location>
</feature>
<dbReference type="EMBL" id="JAZEWV010000021">
    <property type="protein sequence ID" value="MEE4544777.1"/>
    <property type="molecule type" value="Genomic_DNA"/>
</dbReference>
<name>A0ABU7PI74_9ACTN</name>
<proteinExistence type="predicted"/>
<evidence type="ECO:0000256" key="1">
    <source>
        <dbReference type="SAM" id="MobiDB-lite"/>
    </source>
</evidence>